<name>K7YP67_9PROT</name>
<evidence type="ECO:0000313" key="2">
    <source>
        <dbReference type="Proteomes" id="UP000010077"/>
    </source>
</evidence>
<keyword evidence="2" id="KW-1185">Reference proteome</keyword>
<protein>
    <submittedName>
        <fullName evidence="1">Uncharacterized protein</fullName>
    </submittedName>
</protein>
<dbReference type="Proteomes" id="UP000010077">
    <property type="component" value="Chromosome"/>
</dbReference>
<reference evidence="1 2" key="1">
    <citation type="journal article" date="2012" name="Proc. Natl. Acad. Sci. U.S.A.">
        <title>Genome streamlining and chemical defense in a coral reef symbiosis.</title>
        <authorList>
            <person name="Kwan J.C."/>
            <person name="Donia M.S."/>
            <person name="Han A.W."/>
            <person name="Hirose E."/>
            <person name="Haygood M.G."/>
            <person name="Schmidt E.W."/>
        </authorList>
    </citation>
    <scope>NUCLEOTIDE SEQUENCE [LARGE SCALE GENOMIC DNA]</scope>
    <source>
        <strain evidence="1 2">L2</strain>
    </source>
</reference>
<proteinExistence type="predicted"/>
<sequence length="61" mass="7106">MISYKAFYKVINKNILELFVKSLIIKNVKLLSCNIFLRTLAKITYPNMIVIILRQGFSVNL</sequence>
<dbReference type="KEGG" id="thal:A1OE_1149"/>
<dbReference type="EMBL" id="CP003539">
    <property type="protein sequence ID" value="AFX99327.1"/>
    <property type="molecule type" value="Genomic_DNA"/>
</dbReference>
<evidence type="ECO:0000313" key="1">
    <source>
        <dbReference type="EMBL" id="AFX99327.1"/>
    </source>
</evidence>
<accession>K7YP67</accession>
<organism evidence="1 2">
    <name type="scientific">Candidatus Endolissoclinum faulkneri L2</name>
    <dbReference type="NCBI Taxonomy" id="1193729"/>
    <lineage>
        <taxon>Bacteria</taxon>
        <taxon>Pseudomonadati</taxon>
        <taxon>Pseudomonadota</taxon>
        <taxon>Alphaproteobacteria</taxon>
        <taxon>Rhodospirillales</taxon>
        <taxon>Rhodospirillaceae</taxon>
        <taxon>Candidatus Endolissoclinum</taxon>
    </lineage>
</organism>
<gene>
    <name evidence="1" type="ORF">A1OE_1149</name>
</gene>
<dbReference type="AlphaFoldDB" id="K7YP67"/>
<dbReference type="HOGENOM" id="CLU_2913807_0_0_5"/>